<dbReference type="EMBL" id="LC625835">
    <property type="protein sequence ID" value="BCU03244.1"/>
    <property type="molecule type" value="Genomic_DNA"/>
</dbReference>
<organism evidence="2 3">
    <name type="scientific">Pandoravirus japonicus</name>
    <dbReference type="NCBI Taxonomy" id="2823154"/>
    <lineage>
        <taxon>Viruses</taxon>
        <taxon>Pandoravirus</taxon>
    </lineage>
</organism>
<evidence type="ECO:0000313" key="3">
    <source>
        <dbReference type="Proteomes" id="UP001253637"/>
    </source>
</evidence>
<reference evidence="2" key="1">
    <citation type="submission" date="2021-04" db="EMBL/GenBank/DDBJ databases">
        <title>Draft Genome Sequence of Pandoravirus japonicus, Isolated from the Sabaishi River of Niigata, Japan.</title>
        <authorList>
            <person name="Hosokawa N."/>
            <person name="Takahashi H."/>
            <person name="Aoki K."/>
            <person name="Takemura M."/>
        </authorList>
    </citation>
    <scope>NUCLEOTIDE SEQUENCE</scope>
</reference>
<feature type="region of interest" description="Disordered" evidence="1">
    <location>
        <begin position="33"/>
        <end position="54"/>
    </location>
</feature>
<evidence type="ECO:0000313" key="2">
    <source>
        <dbReference type="EMBL" id="BCU03244.1"/>
    </source>
</evidence>
<proteinExistence type="predicted"/>
<name>A0A811BMN9_9VIRU</name>
<accession>A0A811BMN9</accession>
<protein>
    <submittedName>
        <fullName evidence="2">Uncharacterized protein</fullName>
    </submittedName>
</protein>
<evidence type="ECO:0000256" key="1">
    <source>
        <dbReference type="SAM" id="MobiDB-lite"/>
    </source>
</evidence>
<dbReference type="Proteomes" id="UP001253637">
    <property type="component" value="Segment"/>
</dbReference>
<sequence length="90" mass="10577">MRAIWHKKGEKEVFLLMAGDRKGRRGSGLCGCATPKKGLKKRQHDESKRPREKKGRCCRRVCVRHKQTGRLRCHDIGSNRPLFFFKDKKR</sequence>